<feature type="domain" description="Fibronectin type-III" evidence="6">
    <location>
        <begin position="752"/>
        <end position="850"/>
    </location>
</feature>
<protein>
    <submittedName>
        <fullName evidence="7">Uncharacterized protein</fullName>
    </submittedName>
</protein>
<dbReference type="CDD" id="cd00096">
    <property type="entry name" value="Ig"/>
    <property type="match status" value="1"/>
</dbReference>
<dbReference type="EMBL" id="CACVKT020004647">
    <property type="protein sequence ID" value="CAC5391001.1"/>
    <property type="molecule type" value="Genomic_DNA"/>
</dbReference>
<dbReference type="InterPro" id="IPR013098">
    <property type="entry name" value="Ig_I-set"/>
</dbReference>
<dbReference type="GO" id="GO:0016020">
    <property type="term" value="C:membrane"/>
    <property type="evidence" value="ECO:0007669"/>
    <property type="project" value="UniProtKB-SubCell"/>
</dbReference>
<feature type="domain" description="Ig-like" evidence="5">
    <location>
        <begin position="194"/>
        <end position="285"/>
    </location>
</feature>
<proteinExistence type="predicted"/>
<dbReference type="Proteomes" id="UP000507470">
    <property type="component" value="Unassembled WGS sequence"/>
</dbReference>
<dbReference type="InterPro" id="IPR036179">
    <property type="entry name" value="Ig-like_dom_sf"/>
</dbReference>
<dbReference type="SMART" id="SM00060">
    <property type="entry name" value="FN3"/>
    <property type="match status" value="5"/>
</dbReference>
<keyword evidence="8" id="KW-1185">Reference proteome</keyword>
<dbReference type="PANTHER" id="PTHR44170:SF56">
    <property type="entry name" value="FIBRONECTIN TYPE-III DOMAIN-CONTAINING PROTEIN"/>
    <property type="match status" value="1"/>
</dbReference>
<dbReference type="InterPro" id="IPR007110">
    <property type="entry name" value="Ig-like_dom"/>
</dbReference>
<feature type="domain" description="Ig-like" evidence="5">
    <location>
        <begin position="391"/>
        <end position="477"/>
    </location>
</feature>
<keyword evidence="4" id="KW-1133">Transmembrane helix</keyword>
<accession>A0A6J8C6D1</accession>
<name>A0A6J8C6D1_MYTCO</name>
<dbReference type="FunFam" id="2.60.40.10:FF:000107">
    <property type="entry name" value="Myosin, light chain kinase a"/>
    <property type="match status" value="1"/>
</dbReference>
<feature type="domain" description="Ig-like" evidence="5">
    <location>
        <begin position="571"/>
        <end position="656"/>
    </location>
</feature>
<dbReference type="Pfam" id="PF00041">
    <property type="entry name" value="fn3"/>
    <property type="match status" value="4"/>
</dbReference>
<gene>
    <name evidence="7" type="ORF">MCOR_26043</name>
</gene>
<dbReference type="InterPro" id="IPR003961">
    <property type="entry name" value="FN3_dom"/>
</dbReference>
<sequence length="1528" mass="167476">MPLSQAAVFGHNIVLNCEAVTDQPGTLTYFWYHNGNQLSASVFSNNSLLIVDVQQSKLGNYSCQVTSSNSSETAILSSAVIIQAYIKAFVTNPSQVTVTEGEVAILECVTGESAPPPKVYWEKDGQPVTSGSQYKARFGSHSYDMIGQYYMKLILESKPRETGSYSCVAVNTAQGIQVKSLVVQVKISATETKPYIDVDISQNSTVMAPEGFLLVLNCAIGGFPKPVITWYKLQDVIVPDSRVKVLTNGSLEFVLLIQDDQGYYFCEGSNYLGHVRTQDISVQVSYIDLLFQEEPDSLYITAGQPVVLHCSPPISFPSANVSWYKNNQPMKYRTGEQAVYIVDPVVGIWNLFFTDIQKQDEGRYFCVATNNYAIPTSRTSKSADLQIGGGPVFLDPPVSTSVVTGEGTQITCMVGGDPFPQITWFLDGLMVIPDDTLILRNQNQELHMANVNKIREGLYTCRATNVYGEAESTAYLNVLVPPVIVDFTESVTVISDNDLVLPCYVNGDPKPTIQWLKDGKDIIPSDRILIGSSDLTVKKVDLYDAGIYTCHAFNMAGAVFGMATVTVNMKPEFIKSPLDKTVILGLSVDMDCEVRGHPTPTVSWLFNGTNLLPPGTIVSSDHHGIHVAIVTWRHVGLYTCVASNILEAATRDGRLSVHVLPRIQAINGDPVVYLNQELDLTCTVSGIPNPTIKWLHQDTAVVPSLDGRVTIPAQNKLFIKYIKVLDQGEYKCVAENFAGKTEFPITVSVIESPIPPVLTKTVSFTSTSVTLTWSPSTQKPNTPLSQYIIYYKKEIDADYKRLPITAGSTDAQIEVVGLSPGTIYMFVVSGVNPAGEGSLSNVLSAKTMDSGPSAPRNLKTLFSNSSTVQLEWEIPAETNGQIGKYQVWYKIKGDNTEIMSLVTTNDINKPSVTMKISNLEPFTLYEFKVRGATEESGEDMWGELSNYVDVKTSASVPGVVPQITKVQTLSSTAIQVGWQDPSMGTWNGQSLKYRVYYTELNFTSATSQITTTHFSINITSLSPWRWYSFVLEIGNEAGWGDRSNAVISNTFPAAPTAPPVIFSIQASDKDVELIFQLPDKSTWNSKLTGIIIQYTDGDSVETNYVGNIQRTSVTIRQLLPWTEYRIRLGIYTDSVTNGDGPYTEWRTVRTNESAPGTVGNVNHQATPTSITLTWSPPSKPNGVIQHYVIQYQDEGLGADHFTSNILVFRPTTDDTVSGNGKCQDLRFEEVVKRIQTDLTTVILQNLSPGHVFKITIMTVNGGGVGDKFYYTASTASLPPLPVETTTTEEMSTEGTTVSLSQPNGVNSVLSPAVFGGIIAGAVLVVMVIILVTCLCIRRKRLDQAKYVNSKDPGVFGNLQGDKSLRTSKSEQIEDRGSLRRIDFVGDTVLYGSNNQTKKVYFVGDTVLYGSNNQTKKEQPSIVISSLEVPGTKLIKRSSNNSINGIENPGYKDQTGDTESIAVSMTLSSEDLLSESASLKRTSRMRTESAAAIAVLRNQRLPRLPRSQDDTDTLINHDSVVIYTERTAL</sequence>
<keyword evidence="4" id="KW-0812">Transmembrane</keyword>
<feature type="domain" description="Ig-like" evidence="5">
    <location>
        <begin position="482"/>
        <end position="566"/>
    </location>
</feature>
<feature type="domain" description="Ig-like" evidence="5">
    <location>
        <begin position="1"/>
        <end position="77"/>
    </location>
</feature>
<dbReference type="CDD" id="cd00063">
    <property type="entry name" value="FN3"/>
    <property type="match status" value="4"/>
</dbReference>
<feature type="domain" description="Fibronectin type-III" evidence="6">
    <location>
        <begin position="1055"/>
        <end position="1153"/>
    </location>
</feature>
<keyword evidence="4" id="KW-0472">Membrane</keyword>
<dbReference type="PANTHER" id="PTHR44170">
    <property type="entry name" value="PROTEIN SIDEKICK"/>
    <property type="match status" value="1"/>
</dbReference>
<evidence type="ECO:0000259" key="6">
    <source>
        <dbReference type="PROSITE" id="PS50853"/>
    </source>
</evidence>
<dbReference type="Gene3D" id="2.60.40.10">
    <property type="entry name" value="Immunoglobulins"/>
    <property type="match status" value="13"/>
</dbReference>
<reference evidence="7 8" key="1">
    <citation type="submission" date="2020-06" db="EMBL/GenBank/DDBJ databases">
        <authorList>
            <person name="Li R."/>
            <person name="Bekaert M."/>
        </authorList>
    </citation>
    <scope>NUCLEOTIDE SEQUENCE [LARGE SCALE GENOMIC DNA]</scope>
    <source>
        <strain evidence="8">wild</strain>
    </source>
</reference>
<evidence type="ECO:0000313" key="8">
    <source>
        <dbReference type="Proteomes" id="UP000507470"/>
    </source>
</evidence>
<dbReference type="GO" id="GO:0098609">
    <property type="term" value="P:cell-cell adhesion"/>
    <property type="evidence" value="ECO:0007669"/>
    <property type="project" value="TreeGrafter"/>
</dbReference>
<feature type="domain" description="Fibronectin type-III" evidence="6">
    <location>
        <begin position="854"/>
        <end position="955"/>
    </location>
</feature>
<dbReference type="Pfam" id="PF13927">
    <property type="entry name" value="Ig_3"/>
    <property type="match status" value="5"/>
</dbReference>
<keyword evidence="1" id="KW-0677">Repeat</keyword>
<feature type="domain" description="Fibronectin type-III" evidence="6">
    <location>
        <begin position="1154"/>
        <end position="1289"/>
    </location>
</feature>
<feature type="domain" description="Ig-like" evidence="5">
    <location>
        <begin position="303"/>
        <end position="386"/>
    </location>
</feature>
<dbReference type="FunFam" id="2.60.40.10:FF:000032">
    <property type="entry name" value="palladin isoform X1"/>
    <property type="match status" value="2"/>
</dbReference>
<organism evidence="7 8">
    <name type="scientific">Mytilus coruscus</name>
    <name type="common">Sea mussel</name>
    <dbReference type="NCBI Taxonomy" id="42192"/>
    <lineage>
        <taxon>Eukaryota</taxon>
        <taxon>Metazoa</taxon>
        <taxon>Spiralia</taxon>
        <taxon>Lophotrochozoa</taxon>
        <taxon>Mollusca</taxon>
        <taxon>Bivalvia</taxon>
        <taxon>Autobranchia</taxon>
        <taxon>Pteriomorphia</taxon>
        <taxon>Mytilida</taxon>
        <taxon>Mytiloidea</taxon>
        <taxon>Mytilidae</taxon>
        <taxon>Mytilinae</taxon>
        <taxon>Mytilus</taxon>
    </lineage>
</organism>
<dbReference type="SMART" id="SM00408">
    <property type="entry name" value="IGc2"/>
    <property type="match status" value="8"/>
</dbReference>
<dbReference type="OrthoDB" id="428111at2759"/>
<evidence type="ECO:0000256" key="2">
    <source>
        <dbReference type="ARBA" id="ARBA00023157"/>
    </source>
</evidence>
<dbReference type="PROSITE" id="PS50853">
    <property type="entry name" value="FN3"/>
    <property type="match status" value="5"/>
</dbReference>
<evidence type="ECO:0000313" key="7">
    <source>
        <dbReference type="EMBL" id="CAC5391001.1"/>
    </source>
</evidence>
<evidence type="ECO:0000256" key="4">
    <source>
        <dbReference type="SAM" id="Phobius"/>
    </source>
</evidence>
<feature type="domain" description="Ig-like" evidence="5">
    <location>
        <begin position="87"/>
        <end position="188"/>
    </location>
</feature>
<dbReference type="SUPFAM" id="SSF48726">
    <property type="entry name" value="Immunoglobulin"/>
    <property type="match status" value="8"/>
</dbReference>
<dbReference type="Pfam" id="PF07679">
    <property type="entry name" value="I-set"/>
    <property type="match status" value="3"/>
</dbReference>
<keyword evidence="2" id="KW-1015">Disulfide bond</keyword>
<dbReference type="InterPro" id="IPR036116">
    <property type="entry name" value="FN3_sf"/>
</dbReference>
<dbReference type="PROSITE" id="PS50835">
    <property type="entry name" value="IG_LIKE"/>
    <property type="match status" value="8"/>
</dbReference>
<evidence type="ECO:0000256" key="1">
    <source>
        <dbReference type="ARBA" id="ARBA00022737"/>
    </source>
</evidence>
<dbReference type="InterPro" id="IPR013783">
    <property type="entry name" value="Ig-like_fold"/>
</dbReference>
<evidence type="ECO:0000256" key="3">
    <source>
        <dbReference type="ARBA" id="ARBA00023319"/>
    </source>
</evidence>
<feature type="transmembrane region" description="Helical" evidence="4">
    <location>
        <begin position="1312"/>
        <end position="1336"/>
    </location>
</feature>
<keyword evidence="3" id="KW-0393">Immunoglobulin domain</keyword>
<evidence type="ECO:0000259" key="5">
    <source>
        <dbReference type="PROSITE" id="PS50835"/>
    </source>
</evidence>
<dbReference type="InterPro" id="IPR003599">
    <property type="entry name" value="Ig_sub"/>
</dbReference>
<dbReference type="SMART" id="SM00409">
    <property type="entry name" value="IG"/>
    <property type="match status" value="8"/>
</dbReference>
<dbReference type="InterPro" id="IPR003598">
    <property type="entry name" value="Ig_sub2"/>
</dbReference>
<feature type="domain" description="Ig-like" evidence="5">
    <location>
        <begin position="661"/>
        <end position="748"/>
    </location>
</feature>
<dbReference type="SUPFAM" id="SSF49265">
    <property type="entry name" value="Fibronectin type III"/>
    <property type="match status" value="3"/>
</dbReference>
<feature type="domain" description="Fibronectin type-III" evidence="6">
    <location>
        <begin position="960"/>
        <end position="1053"/>
    </location>
</feature>